<evidence type="ECO:0000313" key="1">
    <source>
        <dbReference type="EMBL" id="ERN00580.1"/>
    </source>
</evidence>
<reference evidence="2" key="1">
    <citation type="journal article" date="2013" name="Science">
        <title>The Amborella genome and the evolution of flowering plants.</title>
        <authorList>
            <consortium name="Amborella Genome Project"/>
        </authorList>
    </citation>
    <scope>NUCLEOTIDE SEQUENCE [LARGE SCALE GENOMIC DNA]</scope>
</reference>
<dbReference type="Gramene" id="ERN00580">
    <property type="protein sequence ID" value="ERN00580"/>
    <property type="gene ID" value="AMTR_s00091p00036740"/>
</dbReference>
<protein>
    <submittedName>
        <fullName evidence="1">Uncharacterized protein</fullName>
    </submittedName>
</protein>
<sequence>MGKWLGPTLGRFGPTLIELRKREKARPSQLNFLSRSTFKLWAGALSCIGLELGSGYFWCREPLTEKAQGMETIIFMRVEAAHG</sequence>
<gene>
    <name evidence="1" type="ORF">AMTR_s00091p00036740</name>
</gene>
<accession>W1P0U7</accession>
<proteinExistence type="predicted"/>
<organism evidence="1 2">
    <name type="scientific">Amborella trichopoda</name>
    <dbReference type="NCBI Taxonomy" id="13333"/>
    <lineage>
        <taxon>Eukaryota</taxon>
        <taxon>Viridiplantae</taxon>
        <taxon>Streptophyta</taxon>
        <taxon>Embryophyta</taxon>
        <taxon>Tracheophyta</taxon>
        <taxon>Spermatophyta</taxon>
        <taxon>Magnoliopsida</taxon>
        <taxon>Amborellales</taxon>
        <taxon>Amborellaceae</taxon>
        <taxon>Amborella</taxon>
    </lineage>
</organism>
<dbReference type="AlphaFoldDB" id="W1P0U7"/>
<dbReference type="HOGENOM" id="CLU_2545679_0_0_1"/>
<evidence type="ECO:0000313" key="2">
    <source>
        <dbReference type="Proteomes" id="UP000017836"/>
    </source>
</evidence>
<dbReference type="Proteomes" id="UP000017836">
    <property type="component" value="Unassembled WGS sequence"/>
</dbReference>
<name>W1P0U7_AMBTC</name>
<keyword evidence="2" id="KW-1185">Reference proteome</keyword>
<dbReference type="EMBL" id="KI394855">
    <property type="protein sequence ID" value="ERN00580.1"/>
    <property type="molecule type" value="Genomic_DNA"/>
</dbReference>